<accession>A0A2G5SEX5</accession>
<keyword evidence="2" id="KW-1185">Reference proteome</keyword>
<evidence type="ECO:0000313" key="2">
    <source>
        <dbReference type="Proteomes" id="UP000230233"/>
    </source>
</evidence>
<protein>
    <submittedName>
        <fullName evidence="1">Uncharacterized protein</fullName>
    </submittedName>
</protein>
<dbReference type="AlphaFoldDB" id="A0A2G5SEX5"/>
<gene>
    <name evidence="1" type="ORF">B9Z55_027834</name>
</gene>
<comment type="caution">
    <text evidence="1">The sequence shown here is derived from an EMBL/GenBank/DDBJ whole genome shotgun (WGS) entry which is preliminary data.</text>
</comment>
<name>A0A2G5SEX5_9PELO</name>
<dbReference type="Proteomes" id="UP000230233">
    <property type="component" value="Unassembled WGS sequence"/>
</dbReference>
<reference evidence="2" key="1">
    <citation type="submission" date="2017-10" db="EMBL/GenBank/DDBJ databases">
        <title>Rapid genome shrinkage in a self-fertile nematode reveals novel sperm competition proteins.</title>
        <authorList>
            <person name="Yin D."/>
            <person name="Schwarz E.M."/>
            <person name="Thomas C.G."/>
            <person name="Felde R.L."/>
            <person name="Korf I.F."/>
            <person name="Cutter A.D."/>
            <person name="Schartner C.M."/>
            <person name="Ralston E.J."/>
            <person name="Meyer B.J."/>
            <person name="Haag E.S."/>
        </authorList>
    </citation>
    <scope>NUCLEOTIDE SEQUENCE [LARGE SCALE GENOMIC DNA]</scope>
    <source>
        <strain evidence="2">JU1422</strain>
    </source>
</reference>
<proteinExistence type="predicted"/>
<dbReference type="OrthoDB" id="5798783at2759"/>
<dbReference type="EMBL" id="PDUG01000013">
    <property type="protein sequence ID" value="PIC13473.1"/>
    <property type="molecule type" value="Genomic_DNA"/>
</dbReference>
<evidence type="ECO:0000313" key="1">
    <source>
        <dbReference type="EMBL" id="PIC13473.1"/>
    </source>
</evidence>
<organism evidence="1 2">
    <name type="scientific">Caenorhabditis nigoni</name>
    <dbReference type="NCBI Taxonomy" id="1611254"/>
    <lineage>
        <taxon>Eukaryota</taxon>
        <taxon>Metazoa</taxon>
        <taxon>Ecdysozoa</taxon>
        <taxon>Nematoda</taxon>
        <taxon>Chromadorea</taxon>
        <taxon>Rhabditida</taxon>
        <taxon>Rhabditina</taxon>
        <taxon>Rhabditomorpha</taxon>
        <taxon>Rhabditoidea</taxon>
        <taxon>Rhabditidae</taxon>
        <taxon>Peloderinae</taxon>
        <taxon>Caenorhabditis</taxon>
    </lineage>
</organism>
<sequence>MILVVDVFNQKMTSLLIATCILFTSVSGQAAITPPYKVSPWSLAGPISSLQGTYQMRTTLISEYPPSLASVWELGSADFNIVIWPPKHCQAVQVFFINKKHKGIGRFHIETDMVKNESLTFYPPIQKLEVITGKGGTPKTYFNQRSSIPFVNYETGKYKLQVTESEVRKINDYNKATAGRMTEIDFNLSDKIALMVTNSRFCFAHITKDGSESSYDALFDPEVYEKPDELPQVLTISNKKTRKGYVPSLFHPLQSSWTAVNSGLKKTVDLLPVLKNPEFHDKTAMRQKSHCNGFVSTSRNPLKRAIGVISVDSWEVNDINAHMSTTEFIDDHFIVSIGQTCSWIRLWITDKDNTMEKYGNMKLSETIDIFFNQQFFVGPDSDEARPLSGNSTQIDRIAIRRHWDHSDSKGEGVAQMSYGRDGGQNFPYIEYFKMDSLSQQNIRINLIKAKSCQANIITSPQTRLSSANKPTPNYFEFVSCERFLLNNENTHDKSNE</sequence>